<sequence length="121" mass="12954">MQPPLSPTFPEVMDTTFRRTFPSPAGSFGVVIHCGGSELAAVTLVLHRFSSTVCVRGRGVLYSELGVLISVSSTFFTRATLKMLLSLDSSVGVPSPSAWNTVPQGDTRLRKFNAMSARSSS</sequence>
<dbReference type="EMBL" id="HBUE01123871">
    <property type="protein sequence ID" value="CAG6493609.1"/>
    <property type="molecule type" value="Transcribed_RNA"/>
</dbReference>
<dbReference type="EMBL" id="HBUE01313391">
    <property type="protein sequence ID" value="CAG6584459.1"/>
    <property type="molecule type" value="Transcribed_RNA"/>
</dbReference>
<protein>
    <submittedName>
        <fullName evidence="1">(northern house mosquito) hypothetical protein</fullName>
    </submittedName>
</protein>
<accession>A0A8D8HD74</accession>
<dbReference type="EMBL" id="HBUE01207087">
    <property type="protein sequence ID" value="CAG6532587.1"/>
    <property type="molecule type" value="Transcribed_RNA"/>
</dbReference>
<proteinExistence type="predicted"/>
<name>A0A8D8HD74_CULPI</name>
<dbReference type="EMBL" id="HBUE01207088">
    <property type="protein sequence ID" value="CAG6532588.1"/>
    <property type="molecule type" value="Transcribed_RNA"/>
</dbReference>
<dbReference type="AlphaFoldDB" id="A0A8D8HD74"/>
<dbReference type="EMBL" id="HBUE01313392">
    <property type="protein sequence ID" value="CAG6584460.1"/>
    <property type="molecule type" value="Transcribed_RNA"/>
</dbReference>
<reference evidence="1" key="1">
    <citation type="submission" date="2021-05" db="EMBL/GenBank/DDBJ databases">
        <authorList>
            <person name="Alioto T."/>
            <person name="Alioto T."/>
            <person name="Gomez Garrido J."/>
        </authorList>
    </citation>
    <scope>NUCLEOTIDE SEQUENCE</scope>
</reference>
<evidence type="ECO:0000313" key="1">
    <source>
        <dbReference type="EMBL" id="CAG6532588.1"/>
    </source>
</evidence>
<organism evidence="1">
    <name type="scientific">Culex pipiens</name>
    <name type="common">House mosquito</name>
    <dbReference type="NCBI Taxonomy" id="7175"/>
    <lineage>
        <taxon>Eukaryota</taxon>
        <taxon>Metazoa</taxon>
        <taxon>Ecdysozoa</taxon>
        <taxon>Arthropoda</taxon>
        <taxon>Hexapoda</taxon>
        <taxon>Insecta</taxon>
        <taxon>Pterygota</taxon>
        <taxon>Neoptera</taxon>
        <taxon>Endopterygota</taxon>
        <taxon>Diptera</taxon>
        <taxon>Nematocera</taxon>
        <taxon>Culicoidea</taxon>
        <taxon>Culicidae</taxon>
        <taxon>Culicinae</taxon>
        <taxon>Culicini</taxon>
        <taxon>Culex</taxon>
        <taxon>Culex</taxon>
    </lineage>
</organism>